<keyword evidence="5" id="KW-0547">Nucleotide-binding</keyword>
<evidence type="ECO:0000256" key="2">
    <source>
        <dbReference type="ARBA" id="ARBA00005124"/>
    </source>
</evidence>
<dbReference type="GO" id="GO:0017118">
    <property type="term" value="F:lipoyltransferase activity"/>
    <property type="evidence" value="ECO:0007669"/>
    <property type="project" value="TreeGrafter"/>
</dbReference>
<evidence type="ECO:0000313" key="10">
    <source>
        <dbReference type="Proteomes" id="UP000284177"/>
    </source>
</evidence>
<feature type="domain" description="BPL/LPL catalytic" evidence="8">
    <location>
        <begin position="24"/>
        <end position="212"/>
    </location>
</feature>
<evidence type="ECO:0000256" key="6">
    <source>
        <dbReference type="ARBA" id="ARBA00022840"/>
    </source>
</evidence>
<dbReference type="FunFam" id="3.30.930.10:FF:000072">
    <property type="entry name" value="Lipoate--protein ligase"/>
    <property type="match status" value="1"/>
</dbReference>
<dbReference type="UniPathway" id="UPA00537">
    <property type="reaction ID" value="UER00594"/>
</dbReference>
<dbReference type="EC" id="6.3.1.20" evidence="3"/>
<dbReference type="PROSITE" id="PS51733">
    <property type="entry name" value="BPL_LPL_CATALYTIC"/>
    <property type="match status" value="1"/>
</dbReference>
<dbReference type="InterPro" id="IPR004143">
    <property type="entry name" value="BPL_LPL_catalytic"/>
</dbReference>
<comment type="pathway">
    <text evidence="1">Protein modification; protein lipoylation via exogenous pathway; protein N(6)-(lipoyl)lysine from lipoate: step 2/2.</text>
</comment>
<proteinExistence type="predicted"/>
<dbReference type="SUPFAM" id="SSF82649">
    <property type="entry name" value="SufE/NifU"/>
    <property type="match status" value="1"/>
</dbReference>
<reference evidence="9 10" key="1">
    <citation type="submission" date="2016-08" db="EMBL/GenBank/DDBJ databases">
        <title>Novel Firmicutes and Novel Genomes.</title>
        <authorList>
            <person name="Poppleton D.I."/>
            <person name="Gribaldo S."/>
        </authorList>
    </citation>
    <scope>NUCLEOTIDE SEQUENCE [LARGE SCALE GENOMIC DNA]</scope>
    <source>
        <strain evidence="9 10">CTT3</strain>
    </source>
</reference>
<evidence type="ECO:0000313" key="9">
    <source>
        <dbReference type="EMBL" id="RKD29138.1"/>
    </source>
</evidence>
<dbReference type="PANTHER" id="PTHR12561:SF3">
    <property type="entry name" value="LIPOYLTRANSFERASE 1, MITOCHONDRIAL"/>
    <property type="match status" value="1"/>
</dbReference>
<dbReference type="EMBL" id="MCIB01000038">
    <property type="protein sequence ID" value="RKD29138.1"/>
    <property type="molecule type" value="Genomic_DNA"/>
</dbReference>
<name>A0A419SV79_9FIRM</name>
<dbReference type="GO" id="GO:0009249">
    <property type="term" value="P:protein lipoylation"/>
    <property type="evidence" value="ECO:0007669"/>
    <property type="project" value="InterPro"/>
</dbReference>
<dbReference type="PANTHER" id="PTHR12561">
    <property type="entry name" value="LIPOATE-PROTEIN LIGASE"/>
    <property type="match status" value="1"/>
</dbReference>
<comment type="catalytic activity">
    <reaction evidence="7">
        <text>L-lysyl-[lipoyl-carrier protein] + (R)-lipoate + ATP = N(6)-[(R)-lipoyl]-L-lysyl-[lipoyl-carrier protein] + AMP + diphosphate + H(+)</text>
        <dbReference type="Rhea" id="RHEA:49288"/>
        <dbReference type="Rhea" id="RHEA-COMP:10500"/>
        <dbReference type="Rhea" id="RHEA-COMP:10502"/>
        <dbReference type="ChEBI" id="CHEBI:15378"/>
        <dbReference type="ChEBI" id="CHEBI:29969"/>
        <dbReference type="ChEBI" id="CHEBI:30616"/>
        <dbReference type="ChEBI" id="CHEBI:33019"/>
        <dbReference type="ChEBI" id="CHEBI:83088"/>
        <dbReference type="ChEBI" id="CHEBI:83099"/>
        <dbReference type="ChEBI" id="CHEBI:456215"/>
        <dbReference type="EC" id="6.3.1.20"/>
    </reaction>
</comment>
<dbReference type="RefSeq" id="WP_120170600.1">
    <property type="nucleotide sequence ID" value="NZ_MCIB01000038.1"/>
</dbReference>
<dbReference type="OrthoDB" id="9788148at2"/>
<dbReference type="Pfam" id="PF10437">
    <property type="entry name" value="Lip_prot_lig_C"/>
    <property type="match status" value="1"/>
</dbReference>
<dbReference type="InterPro" id="IPR004562">
    <property type="entry name" value="LipoylTrfase_LipoateP_Ligase"/>
</dbReference>
<dbReference type="Pfam" id="PF21948">
    <property type="entry name" value="LplA-B_cat"/>
    <property type="match status" value="1"/>
</dbReference>
<keyword evidence="10" id="KW-1185">Reference proteome</keyword>
<keyword evidence="6" id="KW-0067">ATP-binding</keyword>
<dbReference type="AlphaFoldDB" id="A0A419SV79"/>
<dbReference type="Gene3D" id="3.30.390.50">
    <property type="entry name" value="CO dehydrogenase flavoprotein, C-terminal domain"/>
    <property type="match status" value="1"/>
</dbReference>
<dbReference type="CDD" id="cd16443">
    <property type="entry name" value="LplA"/>
    <property type="match status" value="1"/>
</dbReference>
<organism evidence="9 10">
    <name type="scientific">Thermohalobacter berrensis</name>
    <dbReference type="NCBI Taxonomy" id="99594"/>
    <lineage>
        <taxon>Bacteria</taxon>
        <taxon>Bacillati</taxon>
        <taxon>Bacillota</taxon>
        <taxon>Tissierellia</taxon>
        <taxon>Tissierellales</taxon>
        <taxon>Thermohalobacteraceae</taxon>
        <taxon>Thermohalobacter</taxon>
    </lineage>
</organism>
<protein>
    <recommendedName>
        <fullName evidence="3">lipoate--protein ligase</fullName>
        <ecNumber evidence="3">6.3.1.20</ecNumber>
    </recommendedName>
</protein>
<accession>A0A419SV79</accession>
<keyword evidence="4 9" id="KW-0436">Ligase</keyword>
<evidence type="ECO:0000256" key="5">
    <source>
        <dbReference type="ARBA" id="ARBA00022741"/>
    </source>
</evidence>
<dbReference type="Gene3D" id="3.30.930.10">
    <property type="entry name" value="Bira Bifunctional Protein, Domain 2"/>
    <property type="match status" value="1"/>
</dbReference>
<dbReference type="SUPFAM" id="SSF55681">
    <property type="entry name" value="Class II aaRS and biotin synthetases"/>
    <property type="match status" value="1"/>
</dbReference>
<evidence type="ECO:0000259" key="8">
    <source>
        <dbReference type="PROSITE" id="PS51733"/>
    </source>
</evidence>
<evidence type="ECO:0000256" key="4">
    <source>
        <dbReference type="ARBA" id="ARBA00022598"/>
    </source>
</evidence>
<evidence type="ECO:0000256" key="3">
    <source>
        <dbReference type="ARBA" id="ARBA00012367"/>
    </source>
</evidence>
<comment type="pathway">
    <text evidence="2">Protein modification; protein lipoylation via exogenous pathway; protein N(6)-(lipoyl)lysine from lipoate: step 1/2.</text>
</comment>
<evidence type="ECO:0000256" key="7">
    <source>
        <dbReference type="ARBA" id="ARBA00048037"/>
    </source>
</evidence>
<dbReference type="InterPro" id="IPR045864">
    <property type="entry name" value="aa-tRNA-synth_II/BPL/LPL"/>
</dbReference>
<dbReference type="GO" id="GO:0016979">
    <property type="term" value="F:lipoate-protein ligase activity"/>
    <property type="evidence" value="ECO:0007669"/>
    <property type="project" value="UniProtKB-EC"/>
</dbReference>
<dbReference type="NCBIfam" id="TIGR00545">
    <property type="entry name" value="lipoyltrans"/>
    <property type="match status" value="1"/>
</dbReference>
<dbReference type="InterPro" id="IPR019491">
    <property type="entry name" value="Lipoate_protein_ligase_C"/>
</dbReference>
<comment type="caution">
    <text evidence="9">The sequence shown here is derived from an EMBL/GenBank/DDBJ whole genome shotgun (WGS) entry which is preliminary data.</text>
</comment>
<gene>
    <name evidence="9" type="ORF">BET03_06225</name>
</gene>
<dbReference type="GO" id="GO:0005524">
    <property type="term" value="F:ATP binding"/>
    <property type="evidence" value="ECO:0007669"/>
    <property type="project" value="UniProtKB-KW"/>
</dbReference>
<dbReference type="Proteomes" id="UP000284177">
    <property type="component" value="Unassembled WGS sequence"/>
</dbReference>
<dbReference type="GO" id="GO:0005737">
    <property type="term" value="C:cytoplasm"/>
    <property type="evidence" value="ECO:0007669"/>
    <property type="project" value="TreeGrafter"/>
</dbReference>
<sequence length="327" mass="37735">MIYIYNDSTNPYFNLATEEYILKEFKEDCFMLWRNKPCIVVGKNQNTLSEINLDYVKEHNIPVVRRLSGGGAVFHDLGNLNFTFIFNDSTGNSFSNFKKFTQPIIDVLKKLSVNAEFSGRNDLTIDGKKFSGNAQYHYKNRILHHGTLLFSANMTDLTAALKVKPSKFKDKGVKSIKSRVTNITKHLKEPLTILEFKDLIMEHIKNTYGGENLYSFTESDIAKINKLVKEKYETWDWNFGSSPKYSFKKEMRYGGGTVEINLNVEKGLIKDVKIFGDFFGKYDISHIENALKGVKHSEDEIYKTLSFFDINNYFSNISLKELIKCLF</sequence>
<evidence type="ECO:0000256" key="1">
    <source>
        <dbReference type="ARBA" id="ARBA00005085"/>
    </source>
</evidence>